<name>A0A6S6SNM3_9GAMM</name>
<proteinExistence type="predicted"/>
<feature type="non-terminal residue" evidence="1">
    <location>
        <position position="1"/>
    </location>
</feature>
<dbReference type="EMBL" id="CACVAV010000120">
    <property type="protein sequence ID" value="CAA6807822.1"/>
    <property type="molecule type" value="Genomic_DNA"/>
</dbReference>
<organism evidence="1">
    <name type="scientific">uncultured Thiotrichaceae bacterium</name>
    <dbReference type="NCBI Taxonomy" id="298394"/>
    <lineage>
        <taxon>Bacteria</taxon>
        <taxon>Pseudomonadati</taxon>
        <taxon>Pseudomonadota</taxon>
        <taxon>Gammaproteobacteria</taxon>
        <taxon>Thiotrichales</taxon>
        <taxon>Thiotrichaceae</taxon>
        <taxon>environmental samples</taxon>
    </lineage>
</organism>
<accession>A0A6S6SNM3</accession>
<evidence type="ECO:0000313" key="1">
    <source>
        <dbReference type="EMBL" id="CAA6807822.1"/>
    </source>
</evidence>
<protein>
    <submittedName>
        <fullName evidence="1">Nitroreductase</fullName>
    </submittedName>
</protein>
<gene>
    <name evidence="1" type="ORF">HELGO_WM82420</name>
</gene>
<dbReference type="AlphaFoldDB" id="A0A6S6SNM3"/>
<reference evidence="1" key="1">
    <citation type="submission" date="2020-01" db="EMBL/GenBank/DDBJ databases">
        <authorList>
            <person name="Meier V. D."/>
            <person name="Meier V D."/>
        </authorList>
    </citation>
    <scope>NUCLEOTIDE SEQUENCE</scope>
    <source>
        <strain evidence="1">HLG_WM_MAG_08</strain>
    </source>
</reference>
<sequence length="63" mass="7107">SYWSSGGVLREKVCFDLCQIPEQERLLGSIFLAPEMPDREGAKPGRLRDQRGAPDQWMTAVTI</sequence>